<evidence type="ECO:0000313" key="2">
    <source>
        <dbReference type="Proteomes" id="UP001177260"/>
    </source>
</evidence>
<reference evidence="1 2" key="1">
    <citation type="journal article" date="2023" name="ACS Omega">
        <title>Identification of the Neoaspergillic Acid Biosynthesis Gene Cluster by Establishing an In Vitro CRISPR-Ribonucleoprotein Genetic System in Aspergillus melleus.</title>
        <authorList>
            <person name="Yuan B."/>
            <person name="Grau M.F."/>
            <person name="Murata R.M."/>
            <person name="Torok T."/>
            <person name="Venkateswaran K."/>
            <person name="Stajich J.E."/>
            <person name="Wang C.C.C."/>
        </authorList>
    </citation>
    <scope>NUCLEOTIDE SEQUENCE [LARGE SCALE GENOMIC DNA]</scope>
    <source>
        <strain evidence="1 2">IMV 1140</strain>
    </source>
</reference>
<keyword evidence="2" id="KW-1185">Reference proteome</keyword>
<protein>
    <submittedName>
        <fullName evidence="1">Uncharacterized protein</fullName>
    </submittedName>
</protein>
<evidence type="ECO:0000313" key="1">
    <source>
        <dbReference type="EMBL" id="KAK1142386.1"/>
    </source>
</evidence>
<name>A0ACC3AY03_9EURO</name>
<sequence>MNALEDTNPGDFTTVSDDDTLPVILGKRHAIRGYSGDVPTLGAIPGADGRPLTMKANVPPLPPGNETPRLAPLIRIASTCMEVRKTGMVRQLVRQLTAKGLRVAACKVTGSASPRDKPKLRRESADPVYAVHDGGIPSTCGDVNGVITSALRVLVAASQSDPDVIVVEFGDGIIAWGAKEPLGRIGMDVPVFTAVGVNSESAQRLIEKEMGVLAESNRSDLPRTLELIKSKLDEALEALEAPEVLGIMAQDPRDLLESMVPLDIRALLVLSAIPVLMALVLTVALRGDLTEVLLVVLLVALDTMGLPAALMMALPAVLLAVLVIMDLPAA</sequence>
<organism evidence="1 2">
    <name type="scientific">Aspergillus melleus</name>
    <dbReference type="NCBI Taxonomy" id="138277"/>
    <lineage>
        <taxon>Eukaryota</taxon>
        <taxon>Fungi</taxon>
        <taxon>Dikarya</taxon>
        <taxon>Ascomycota</taxon>
        <taxon>Pezizomycotina</taxon>
        <taxon>Eurotiomycetes</taxon>
        <taxon>Eurotiomycetidae</taxon>
        <taxon>Eurotiales</taxon>
        <taxon>Aspergillaceae</taxon>
        <taxon>Aspergillus</taxon>
        <taxon>Aspergillus subgen. Circumdati</taxon>
    </lineage>
</organism>
<dbReference type="Proteomes" id="UP001177260">
    <property type="component" value="Unassembled WGS sequence"/>
</dbReference>
<gene>
    <name evidence="1" type="ORF">N8T08_007938</name>
</gene>
<proteinExistence type="predicted"/>
<accession>A0ACC3AY03</accession>
<comment type="caution">
    <text evidence="1">The sequence shown here is derived from an EMBL/GenBank/DDBJ whole genome shotgun (WGS) entry which is preliminary data.</text>
</comment>
<dbReference type="EMBL" id="JAOPJF010000051">
    <property type="protein sequence ID" value="KAK1142386.1"/>
    <property type="molecule type" value="Genomic_DNA"/>
</dbReference>